<accession>X1UN35</accession>
<protein>
    <submittedName>
        <fullName evidence="1">Uncharacterized protein</fullName>
    </submittedName>
</protein>
<organism evidence="1">
    <name type="scientific">marine sediment metagenome</name>
    <dbReference type="NCBI Taxonomy" id="412755"/>
    <lineage>
        <taxon>unclassified sequences</taxon>
        <taxon>metagenomes</taxon>
        <taxon>ecological metagenomes</taxon>
    </lineage>
</organism>
<gene>
    <name evidence="1" type="ORF">S12H4_40524</name>
</gene>
<feature type="non-terminal residue" evidence="1">
    <location>
        <position position="1"/>
    </location>
</feature>
<name>X1UN35_9ZZZZ</name>
<reference evidence="1" key="1">
    <citation type="journal article" date="2014" name="Front. Microbiol.">
        <title>High frequency of phylogenetically diverse reductive dehalogenase-homologous genes in deep subseafloor sedimentary metagenomes.</title>
        <authorList>
            <person name="Kawai M."/>
            <person name="Futagami T."/>
            <person name="Toyoda A."/>
            <person name="Takaki Y."/>
            <person name="Nishi S."/>
            <person name="Hori S."/>
            <person name="Arai W."/>
            <person name="Tsubouchi T."/>
            <person name="Morono Y."/>
            <person name="Uchiyama I."/>
            <person name="Ito T."/>
            <person name="Fujiyama A."/>
            <person name="Inagaki F."/>
            <person name="Takami H."/>
        </authorList>
    </citation>
    <scope>NUCLEOTIDE SEQUENCE</scope>
    <source>
        <strain evidence="1">Expedition CK06-06</strain>
    </source>
</reference>
<evidence type="ECO:0000313" key="1">
    <source>
        <dbReference type="EMBL" id="GAI93769.1"/>
    </source>
</evidence>
<proteinExistence type="predicted"/>
<sequence length="93" mass="10187">LEGLTYDRKEISATAIQSGDHIILLMSDYNDEKPYRGKVTVTFPVKLQGTLRDLGAKKSGGTIKGKKITITNWAPGVQGAHTGLYYIGSRTFK</sequence>
<dbReference type="EMBL" id="BARW01024600">
    <property type="protein sequence ID" value="GAI93769.1"/>
    <property type="molecule type" value="Genomic_DNA"/>
</dbReference>
<comment type="caution">
    <text evidence="1">The sequence shown here is derived from an EMBL/GenBank/DDBJ whole genome shotgun (WGS) entry which is preliminary data.</text>
</comment>
<dbReference type="AlphaFoldDB" id="X1UN35"/>